<reference evidence="2" key="1">
    <citation type="journal article" date="2020" name="Nature">
        <title>Giant virus diversity and host interactions through global metagenomics.</title>
        <authorList>
            <person name="Schulz F."/>
            <person name="Roux S."/>
            <person name="Paez-Espino D."/>
            <person name="Jungbluth S."/>
            <person name="Walsh D.A."/>
            <person name="Denef V.J."/>
            <person name="McMahon K.D."/>
            <person name="Konstantinidis K.T."/>
            <person name="Eloe-Fadrosh E.A."/>
            <person name="Kyrpides N.C."/>
            <person name="Woyke T."/>
        </authorList>
    </citation>
    <scope>NUCLEOTIDE SEQUENCE</scope>
    <source>
        <strain evidence="2">GVMAG-M-3300027708-5</strain>
    </source>
</reference>
<accession>A0A6C0JH04</accession>
<dbReference type="AlphaFoldDB" id="A0A6C0JH04"/>
<name>A0A6C0JH04_9ZZZZ</name>
<organism evidence="2">
    <name type="scientific">viral metagenome</name>
    <dbReference type="NCBI Taxonomy" id="1070528"/>
    <lineage>
        <taxon>unclassified sequences</taxon>
        <taxon>metagenomes</taxon>
        <taxon>organismal metagenomes</taxon>
    </lineage>
</organism>
<feature type="compositionally biased region" description="Polar residues" evidence="1">
    <location>
        <begin position="152"/>
        <end position="161"/>
    </location>
</feature>
<sequence length="185" mass="20287">MLTTLQGPIIQDINNGELKAIRAMPQKDITSDGESTFEMSRAIYSRTYPQNPPNQTNTVTTYNWQARRNVQQITSIPNASSSNYMNGKKWYGNRDASQVTTNRRTSQVGNGSLNASNNLMGFTTHKDINTSRNALTRVRAGGAVAPAKKGANRNNAPTPTFSPAVPDPNSILADLYGLKRPVLHH</sequence>
<dbReference type="EMBL" id="MN740405">
    <property type="protein sequence ID" value="QHU04869.1"/>
    <property type="molecule type" value="Genomic_DNA"/>
</dbReference>
<feature type="region of interest" description="Disordered" evidence="1">
    <location>
        <begin position="143"/>
        <end position="167"/>
    </location>
</feature>
<evidence type="ECO:0000256" key="1">
    <source>
        <dbReference type="SAM" id="MobiDB-lite"/>
    </source>
</evidence>
<protein>
    <submittedName>
        <fullName evidence="2">Uncharacterized protein</fullName>
    </submittedName>
</protein>
<evidence type="ECO:0000313" key="2">
    <source>
        <dbReference type="EMBL" id="QHU04869.1"/>
    </source>
</evidence>
<proteinExistence type="predicted"/>